<dbReference type="GO" id="GO:0003677">
    <property type="term" value="F:DNA binding"/>
    <property type="evidence" value="ECO:0007669"/>
    <property type="project" value="UniProtKB-KW"/>
</dbReference>
<dbReference type="PANTHER" id="PTHR33164:SF43">
    <property type="entry name" value="HTH-TYPE TRANSCRIPTIONAL REPRESSOR YETL"/>
    <property type="match status" value="1"/>
</dbReference>
<dbReference type="SUPFAM" id="SSF46785">
    <property type="entry name" value="Winged helix' DNA-binding domain"/>
    <property type="match status" value="1"/>
</dbReference>
<dbReference type="PANTHER" id="PTHR33164">
    <property type="entry name" value="TRANSCRIPTIONAL REGULATOR, MARR FAMILY"/>
    <property type="match status" value="1"/>
</dbReference>
<evidence type="ECO:0000313" key="5">
    <source>
        <dbReference type="EMBL" id="PMR71948.1"/>
    </source>
</evidence>
<dbReference type="GO" id="GO:0006950">
    <property type="term" value="P:response to stress"/>
    <property type="evidence" value="ECO:0007669"/>
    <property type="project" value="TreeGrafter"/>
</dbReference>
<dbReference type="AlphaFoldDB" id="A0A2N7TUW7"/>
<comment type="caution">
    <text evidence="5">The sequence shown here is derived from an EMBL/GenBank/DDBJ whole genome shotgun (WGS) entry which is preliminary data.</text>
</comment>
<dbReference type="GO" id="GO:0003700">
    <property type="term" value="F:DNA-binding transcription factor activity"/>
    <property type="evidence" value="ECO:0007669"/>
    <property type="project" value="InterPro"/>
</dbReference>
<dbReference type="PROSITE" id="PS01117">
    <property type="entry name" value="HTH_MARR_1"/>
    <property type="match status" value="1"/>
</dbReference>
<dbReference type="Gene3D" id="1.10.10.10">
    <property type="entry name" value="Winged helix-like DNA-binding domain superfamily/Winged helix DNA-binding domain"/>
    <property type="match status" value="1"/>
</dbReference>
<evidence type="ECO:0000256" key="1">
    <source>
        <dbReference type="ARBA" id="ARBA00023015"/>
    </source>
</evidence>
<keyword evidence="3" id="KW-0804">Transcription</keyword>
<accession>A0A2N7TUW7</accession>
<dbReference type="InterPro" id="IPR023187">
    <property type="entry name" value="Tscrpt_reg_MarR-type_CS"/>
</dbReference>
<reference evidence="5 6" key="1">
    <citation type="submission" date="2018-01" db="EMBL/GenBank/DDBJ databases">
        <title>Halomonas endophytica sp. nov., isolated from storage liquid in the stems of Populus euphratica.</title>
        <authorList>
            <person name="Chen C."/>
        </authorList>
    </citation>
    <scope>NUCLEOTIDE SEQUENCE [LARGE SCALE GENOMIC DNA]</scope>
    <source>
        <strain evidence="5 6">MC28</strain>
    </source>
</reference>
<evidence type="ECO:0000256" key="2">
    <source>
        <dbReference type="ARBA" id="ARBA00023125"/>
    </source>
</evidence>
<dbReference type="InterPro" id="IPR039422">
    <property type="entry name" value="MarR/SlyA-like"/>
</dbReference>
<dbReference type="InterPro" id="IPR000835">
    <property type="entry name" value="HTH_MarR-typ"/>
</dbReference>
<evidence type="ECO:0000256" key="3">
    <source>
        <dbReference type="ARBA" id="ARBA00023163"/>
    </source>
</evidence>
<evidence type="ECO:0000313" key="6">
    <source>
        <dbReference type="Proteomes" id="UP000235803"/>
    </source>
</evidence>
<sequence length="153" mass="17186">MANKSDKFQHDSVAAWAKRCYLAGRAVMDAALRPYDIGSTQWYVLYQLAHDGPTMQRDLLRMLQIERATLSIVIGALVRKGLVEQVPDSIDRRQKRLRMTAAGTTLWGELPDLTFIRRVAFDGIDQAEIATAIKVLQTATGRLDELLRRGTDA</sequence>
<dbReference type="OrthoDB" id="5966462at2"/>
<dbReference type="Proteomes" id="UP000235803">
    <property type="component" value="Unassembled WGS sequence"/>
</dbReference>
<protein>
    <submittedName>
        <fullName evidence="5">MarR family transcriptional regulator</fullName>
    </submittedName>
</protein>
<dbReference type="RefSeq" id="WP_102655604.1">
    <property type="nucleotide sequence ID" value="NZ_PNRF01000048.1"/>
</dbReference>
<dbReference type="SMART" id="SM00347">
    <property type="entry name" value="HTH_MARR"/>
    <property type="match status" value="1"/>
</dbReference>
<dbReference type="Pfam" id="PF12802">
    <property type="entry name" value="MarR_2"/>
    <property type="match status" value="1"/>
</dbReference>
<organism evidence="5 6">
    <name type="scientific">Billgrantia endophytica</name>
    <dbReference type="NCBI Taxonomy" id="2033802"/>
    <lineage>
        <taxon>Bacteria</taxon>
        <taxon>Pseudomonadati</taxon>
        <taxon>Pseudomonadota</taxon>
        <taxon>Gammaproteobacteria</taxon>
        <taxon>Oceanospirillales</taxon>
        <taxon>Halomonadaceae</taxon>
        <taxon>Billgrantia</taxon>
    </lineage>
</organism>
<dbReference type="PROSITE" id="PS50995">
    <property type="entry name" value="HTH_MARR_2"/>
    <property type="match status" value="1"/>
</dbReference>
<dbReference type="EMBL" id="PNRF01000048">
    <property type="protein sequence ID" value="PMR71948.1"/>
    <property type="molecule type" value="Genomic_DNA"/>
</dbReference>
<evidence type="ECO:0000259" key="4">
    <source>
        <dbReference type="PROSITE" id="PS50995"/>
    </source>
</evidence>
<proteinExistence type="predicted"/>
<name>A0A2N7TUW7_9GAMM</name>
<gene>
    <name evidence="5" type="ORF">C1H69_22425</name>
</gene>
<feature type="domain" description="HTH marR-type" evidence="4">
    <location>
        <begin position="1"/>
        <end position="141"/>
    </location>
</feature>
<dbReference type="InterPro" id="IPR036390">
    <property type="entry name" value="WH_DNA-bd_sf"/>
</dbReference>
<keyword evidence="2" id="KW-0238">DNA-binding</keyword>
<keyword evidence="1" id="KW-0805">Transcription regulation</keyword>
<keyword evidence="6" id="KW-1185">Reference proteome</keyword>
<dbReference type="InterPro" id="IPR036388">
    <property type="entry name" value="WH-like_DNA-bd_sf"/>
</dbReference>